<dbReference type="InterPro" id="IPR017853">
    <property type="entry name" value="GH"/>
</dbReference>
<evidence type="ECO:0000313" key="2">
    <source>
        <dbReference type="EMBL" id="KAJ7307734.1"/>
    </source>
</evidence>
<sequence>TTEWFWYRWKHDKVPSFVEFMKNNYPPNFEYADFAPMFKAEFFDPEAWADLLTKSGARWVWLEAFLSHVTM</sequence>
<keyword evidence="3" id="KW-1185">Reference proteome</keyword>
<feature type="domain" description="Glycoside hydrolase family 29 N-terminal" evidence="1">
    <location>
        <begin position="2"/>
        <end position="62"/>
    </location>
</feature>
<evidence type="ECO:0000259" key="1">
    <source>
        <dbReference type="Pfam" id="PF01120"/>
    </source>
</evidence>
<dbReference type="GO" id="GO:0005975">
    <property type="term" value="P:carbohydrate metabolic process"/>
    <property type="evidence" value="ECO:0007669"/>
    <property type="project" value="InterPro"/>
</dbReference>
<dbReference type="InterPro" id="IPR057739">
    <property type="entry name" value="Glyco_hydro_29_N"/>
</dbReference>
<evidence type="ECO:0000313" key="3">
    <source>
        <dbReference type="Proteomes" id="UP001163046"/>
    </source>
</evidence>
<organism evidence="2 3">
    <name type="scientific">Desmophyllum pertusum</name>
    <dbReference type="NCBI Taxonomy" id="174260"/>
    <lineage>
        <taxon>Eukaryota</taxon>
        <taxon>Metazoa</taxon>
        <taxon>Cnidaria</taxon>
        <taxon>Anthozoa</taxon>
        <taxon>Hexacorallia</taxon>
        <taxon>Scleractinia</taxon>
        <taxon>Caryophylliina</taxon>
        <taxon>Caryophylliidae</taxon>
        <taxon>Desmophyllum</taxon>
    </lineage>
</organism>
<keyword evidence="2" id="KW-0378">Hydrolase</keyword>
<accession>A0A9X0CCA6</accession>
<dbReference type="AlphaFoldDB" id="A0A9X0CCA6"/>
<keyword evidence="2" id="KW-0326">Glycosidase</keyword>
<reference evidence="2" key="1">
    <citation type="submission" date="2023-01" db="EMBL/GenBank/DDBJ databases">
        <title>Genome assembly of the deep-sea coral Lophelia pertusa.</title>
        <authorList>
            <person name="Herrera S."/>
            <person name="Cordes E."/>
        </authorList>
    </citation>
    <scope>NUCLEOTIDE SEQUENCE</scope>
    <source>
        <strain evidence="2">USNM1676648</strain>
        <tissue evidence="2">Polyp</tissue>
    </source>
</reference>
<dbReference type="Gene3D" id="3.20.20.80">
    <property type="entry name" value="Glycosidases"/>
    <property type="match status" value="1"/>
</dbReference>
<proteinExistence type="predicted"/>
<dbReference type="EC" id="3.2.1.51" evidence="2"/>
<feature type="non-terminal residue" evidence="2">
    <location>
        <position position="1"/>
    </location>
</feature>
<name>A0A9X0CCA6_9CNID</name>
<dbReference type="OrthoDB" id="6039950at2759"/>
<dbReference type="GO" id="GO:0004560">
    <property type="term" value="F:alpha-L-fucosidase activity"/>
    <property type="evidence" value="ECO:0007669"/>
    <property type="project" value="UniProtKB-EC"/>
</dbReference>
<comment type="caution">
    <text evidence="2">The sequence shown here is derived from an EMBL/GenBank/DDBJ whole genome shotgun (WGS) entry which is preliminary data.</text>
</comment>
<dbReference type="Proteomes" id="UP001163046">
    <property type="component" value="Unassembled WGS sequence"/>
</dbReference>
<protein>
    <submittedName>
        <fullName evidence="2">Tissue alpha-L-fucosidase</fullName>
        <ecNumber evidence="2">3.2.1.51</ecNumber>
    </submittedName>
</protein>
<dbReference type="EMBL" id="MU828165">
    <property type="protein sequence ID" value="KAJ7307734.1"/>
    <property type="molecule type" value="Genomic_DNA"/>
</dbReference>
<dbReference type="SUPFAM" id="SSF51445">
    <property type="entry name" value="(Trans)glycosidases"/>
    <property type="match status" value="1"/>
</dbReference>
<gene>
    <name evidence="2" type="primary">FUCA1_8</name>
    <name evidence="2" type="ORF">OS493_040473</name>
</gene>
<dbReference type="Pfam" id="PF01120">
    <property type="entry name" value="Alpha_L_fucos"/>
    <property type="match status" value="1"/>
</dbReference>